<dbReference type="KEGG" id="kim:G3T16_05675"/>
<comment type="similarity">
    <text evidence="1">Belongs to the ATP-dependent AMP-binding enzyme family.</text>
</comment>
<dbReference type="EMBL" id="CP048711">
    <property type="protein sequence ID" value="QIB64960.1"/>
    <property type="molecule type" value="Genomic_DNA"/>
</dbReference>
<evidence type="ECO:0000313" key="6">
    <source>
        <dbReference type="Proteomes" id="UP000477680"/>
    </source>
</evidence>
<proteinExistence type="inferred from homology"/>
<feature type="domain" description="AMP-dependent synthetase/ligase" evidence="3">
    <location>
        <begin position="16"/>
        <end position="381"/>
    </location>
</feature>
<dbReference type="Proteomes" id="UP000477680">
    <property type="component" value="Chromosome"/>
</dbReference>
<dbReference type="PANTHER" id="PTHR43201:SF5">
    <property type="entry name" value="MEDIUM-CHAIN ACYL-COA LIGASE ACSF2, MITOCHONDRIAL"/>
    <property type="match status" value="1"/>
</dbReference>
<keyword evidence="2" id="KW-0436">Ligase</keyword>
<feature type="domain" description="AMP-binding enzyme C-terminal" evidence="4">
    <location>
        <begin position="433"/>
        <end position="508"/>
    </location>
</feature>
<reference evidence="5 6" key="1">
    <citation type="submission" date="2020-02" db="EMBL/GenBank/DDBJ databases">
        <title>Genome sequencing for Kineobactrum sp. M2.</title>
        <authorList>
            <person name="Park S.-J."/>
        </authorList>
    </citation>
    <scope>NUCLEOTIDE SEQUENCE [LARGE SCALE GENOMIC DNA]</scope>
    <source>
        <strain evidence="5 6">M2</strain>
    </source>
</reference>
<dbReference type="InterPro" id="IPR025110">
    <property type="entry name" value="AMP-bd_C"/>
</dbReference>
<evidence type="ECO:0000256" key="2">
    <source>
        <dbReference type="ARBA" id="ARBA00022598"/>
    </source>
</evidence>
<dbReference type="Gene3D" id="3.40.50.12780">
    <property type="entry name" value="N-terminal domain of ligase-like"/>
    <property type="match status" value="1"/>
</dbReference>
<dbReference type="InterPro" id="IPR045851">
    <property type="entry name" value="AMP-bd_C_sf"/>
</dbReference>
<sequence>MIANSLYETLRQTEIQHGDRPAIRFIEAMDQPSPSLEWDYRSFMNRIRGGANLFRRCGVEEAATVALLVPNTPYAQVALFAAEIAGRALPVNPLLSDDHIVSLLAAAGAKVLVMAEDPMRAESLRARLQELRHIFTLEDGPANFADAVAQMSAGALDFSPTLDPSTVVAAFHTGGTTGSPKLALHTQTNQLAVARAIAPGIDLRPTDVLVNALPLFHVAGPMCFALTAMVAGACQLLCTAAGARHPDFIGKHWTMLENQRVTMLGGVPTTIGALVPTIPDNPPPRLRRVITGGAMLPTAVETAFVERLGLTPVIIYGMTECAGLLALRGINDMSEPGWTGKAIPGMEIRIVGRADDVAGTRLPPLETGHVVARGCTVGPGYSDPGQNEAAFTADGWLITGDLGMMDEQGNLQLTGRAKDLIIRSGHNVDPTLIEEAAIRFPGVAAAAAVGAPDAYAGELPVLFVVPEEHAGGIDPDALIASIRMHVERPAVPKWVEIVDVMPLTAVGKIYKPALVARAAERVLTQALAANKLPCHIAVEVTEQKGVSHAIFRARDEDQVAIGDLMAPFALAYTIIQRP</sequence>
<protein>
    <submittedName>
        <fullName evidence="5">AMP-binding protein</fullName>
    </submittedName>
</protein>
<name>A0A6C0TYQ7_9GAMM</name>
<dbReference type="PANTHER" id="PTHR43201">
    <property type="entry name" value="ACYL-COA SYNTHETASE"/>
    <property type="match status" value="1"/>
</dbReference>
<dbReference type="InterPro" id="IPR000873">
    <property type="entry name" value="AMP-dep_synth/lig_dom"/>
</dbReference>
<evidence type="ECO:0000256" key="1">
    <source>
        <dbReference type="ARBA" id="ARBA00006432"/>
    </source>
</evidence>
<accession>A0A6C0TYQ7</accession>
<organism evidence="5 6">
    <name type="scientific">Kineobactrum salinum</name>
    <dbReference type="NCBI Taxonomy" id="2708301"/>
    <lineage>
        <taxon>Bacteria</taxon>
        <taxon>Pseudomonadati</taxon>
        <taxon>Pseudomonadota</taxon>
        <taxon>Gammaproteobacteria</taxon>
        <taxon>Cellvibrionales</taxon>
        <taxon>Halieaceae</taxon>
        <taxon>Kineobactrum</taxon>
    </lineage>
</organism>
<dbReference type="GO" id="GO:0031956">
    <property type="term" value="F:medium-chain fatty acid-CoA ligase activity"/>
    <property type="evidence" value="ECO:0007669"/>
    <property type="project" value="TreeGrafter"/>
</dbReference>
<dbReference type="Pfam" id="PF13193">
    <property type="entry name" value="AMP-binding_C"/>
    <property type="match status" value="1"/>
</dbReference>
<evidence type="ECO:0000259" key="4">
    <source>
        <dbReference type="Pfam" id="PF13193"/>
    </source>
</evidence>
<keyword evidence="6" id="KW-1185">Reference proteome</keyword>
<dbReference type="SUPFAM" id="SSF56801">
    <property type="entry name" value="Acetyl-CoA synthetase-like"/>
    <property type="match status" value="1"/>
</dbReference>
<evidence type="ECO:0000259" key="3">
    <source>
        <dbReference type="Pfam" id="PF00501"/>
    </source>
</evidence>
<dbReference type="GO" id="GO:0006631">
    <property type="term" value="P:fatty acid metabolic process"/>
    <property type="evidence" value="ECO:0007669"/>
    <property type="project" value="TreeGrafter"/>
</dbReference>
<dbReference type="RefSeq" id="WP_163494209.1">
    <property type="nucleotide sequence ID" value="NZ_CP048711.1"/>
</dbReference>
<gene>
    <name evidence="5" type="ORF">G3T16_05675</name>
</gene>
<dbReference type="InterPro" id="IPR042099">
    <property type="entry name" value="ANL_N_sf"/>
</dbReference>
<evidence type="ECO:0000313" key="5">
    <source>
        <dbReference type="EMBL" id="QIB64960.1"/>
    </source>
</evidence>
<dbReference type="Gene3D" id="3.30.300.30">
    <property type="match status" value="1"/>
</dbReference>
<dbReference type="AlphaFoldDB" id="A0A6C0TYQ7"/>
<dbReference type="Pfam" id="PF00501">
    <property type="entry name" value="AMP-binding"/>
    <property type="match status" value="1"/>
</dbReference>